<proteinExistence type="predicted"/>
<sequence>MEKVNFFNSELFHKNAEKAFLIHKNKITELLPAADIQHVGSSAIPNSITKGDIDIQVRVSAEQFSKAIELLSILYERNDESVKTDTFRAFKDDTSNPPLGVQLTVIDSEFDFFWKFREVLLANNKYRDAYDNLKKEYEAKSMDAYREAKDIFFQRLMETPEFKDYDK</sequence>
<dbReference type="SUPFAM" id="SSF81301">
    <property type="entry name" value="Nucleotidyltransferase"/>
    <property type="match status" value="1"/>
</dbReference>
<dbReference type="PANTHER" id="PTHR34822:SF1">
    <property type="entry name" value="GRPB FAMILY PROTEIN"/>
    <property type="match status" value="1"/>
</dbReference>
<name>A0ABV3VSC9_9BACI</name>
<protein>
    <submittedName>
        <fullName evidence="1">GrpB family protein</fullName>
    </submittedName>
</protein>
<dbReference type="InterPro" id="IPR043519">
    <property type="entry name" value="NT_sf"/>
</dbReference>
<evidence type="ECO:0000313" key="2">
    <source>
        <dbReference type="Proteomes" id="UP001558534"/>
    </source>
</evidence>
<comment type="caution">
    <text evidence="1">The sequence shown here is derived from an EMBL/GenBank/DDBJ whole genome shotgun (WGS) entry which is preliminary data.</text>
</comment>
<organism evidence="1 2">
    <name type="scientific">Lysinibacillus xylanilyticus</name>
    <dbReference type="NCBI Taxonomy" id="582475"/>
    <lineage>
        <taxon>Bacteria</taxon>
        <taxon>Bacillati</taxon>
        <taxon>Bacillota</taxon>
        <taxon>Bacilli</taxon>
        <taxon>Bacillales</taxon>
        <taxon>Bacillaceae</taxon>
        <taxon>Lysinibacillus</taxon>
    </lineage>
</organism>
<accession>A0ABV3VSC9</accession>
<dbReference type="RefSeq" id="WP_368634902.1">
    <property type="nucleotide sequence ID" value="NZ_JBFRHK010000001.1"/>
</dbReference>
<evidence type="ECO:0000313" key="1">
    <source>
        <dbReference type="EMBL" id="MEX3743878.1"/>
    </source>
</evidence>
<keyword evidence="2" id="KW-1185">Reference proteome</keyword>
<reference evidence="1 2" key="1">
    <citation type="submission" date="2024-07" db="EMBL/GenBank/DDBJ databases">
        <title>Characterization of a bacterium isolated from hydrolysated instant sea cucumber by whole-genome sequencing and metabolomics.</title>
        <authorList>
            <person name="Luo X."/>
            <person name="Zhang Z."/>
            <person name="Zheng Z."/>
            <person name="Zhang W."/>
            <person name="Ming T."/>
            <person name="Jiao L."/>
            <person name="Su X."/>
            <person name="Kong F."/>
            <person name="Xu J."/>
        </authorList>
    </citation>
    <scope>NUCLEOTIDE SEQUENCE [LARGE SCALE GENOMIC DNA]</scope>
    <source>
        <strain evidence="1 2">XL-2024</strain>
    </source>
</reference>
<dbReference type="Pfam" id="PF04229">
    <property type="entry name" value="GrpB"/>
    <property type="match status" value="1"/>
</dbReference>
<dbReference type="Proteomes" id="UP001558534">
    <property type="component" value="Unassembled WGS sequence"/>
</dbReference>
<dbReference type="InterPro" id="IPR007344">
    <property type="entry name" value="GrpB/CoaE"/>
</dbReference>
<dbReference type="Gene3D" id="3.30.460.10">
    <property type="entry name" value="Beta Polymerase, domain 2"/>
    <property type="match status" value="1"/>
</dbReference>
<gene>
    <name evidence="1" type="ORF">AB1300_01885</name>
</gene>
<dbReference type="PANTHER" id="PTHR34822">
    <property type="entry name" value="GRPB DOMAIN PROTEIN (AFU_ORTHOLOGUE AFUA_1G01530)"/>
    <property type="match status" value="1"/>
</dbReference>
<dbReference type="EMBL" id="JBFRHK010000001">
    <property type="protein sequence ID" value="MEX3743878.1"/>
    <property type="molecule type" value="Genomic_DNA"/>
</dbReference>